<reference evidence="2" key="1">
    <citation type="journal article" date="2019" name="Int. J. Syst. Evol. Microbiol.">
        <title>The Global Catalogue of Microorganisms (GCM) 10K type strain sequencing project: providing services to taxonomists for standard genome sequencing and annotation.</title>
        <authorList>
            <consortium name="The Broad Institute Genomics Platform"/>
            <consortium name="The Broad Institute Genome Sequencing Center for Infectious Disease"/>
            <person name="Wu L."/>
            <person name="Ma J."/>
        </authorList>
    </citation>
    <scope>NUCLEOTIDE SEQUENCE [LARGE SCALE GENOMIC DNA]</scope>
    <source>
        <strain evidence="2">CGMCC 4.7177</strain>
    </source>
</reference>
<evidence type="ECO:0000313" key="1">
    <source>
        <dbReference type="EMBL" id="MFC4499816.1"/>
    </source>
</evidence>
<proteinExistence type="predicted"/>
<organism evidence="1 2">
    <name type="scientific">Streptomyces vulcanius</name>
    <dbReference type="NCBI Taxonomy" id="1441876"/>
    <lineage>
        <taxon>Bacteria</taxon>
        <taxon>Bacillati</taxon>
        <taxon>Actinomycetota</taxon>
        <taxon>Actinomycetes</taxon>
        <taxon>Kitasatosporales</taxon>
        <taxon>Streptomycetaceae</taxon>
        <taxon>Streptomyces</taxon>
    </lineage>
</organism>
<dbReference type="Proteomes" id="UP001595839">
    <property type="component" value="Unassembled WGS sequence"/>
</dbReference>
<gene>
    <name evidence="1" type="ORF">ACFPIH_09765</name>
</gene>
<sequence>MEIIPEQGVALVRIGDPRAERVGPPHHTVELVEIGYGGQGAEGSGAEAEFDRVQLTYRFLDDVAVPWRWLRRWRSRSARRR</sequence>
<keyword evidence="2" id="KW-1185">Reference proteome</keyword>
<dbReference type="EMBL" id="JBHSFK010000005">
    <property type="protein sequence ID" value="MFC4499816.1"/>
    <property type="molecule type" value="Genomic_DNA"/>
</dbReference>
<protein>
    <submittedName>
        <fullName evidence="1">Uncharacterized protein</fullName>
    </submittedName>
</protein>
<evidence type="ECO:0000313" key="2">
    <source>
        <dbReference type="Proteomes" id="UP001595839"/>
    </source>
</evidence>
<accession>A0ABV9AL38</accession>
<comment type="caution">
    <text evidence="1">The sequence shown here is derived from an EMBL/GenBank/DDBJ whole genome shotgun (WGS) entry which is preliminary data.</text>
</comment>
<dbReference type="RefSeq" id="WP_381165454.1">
    <property type="nucleotide sequence ID" value="NZ_JBHSFK010000005.1"/>
</dbReference>
<name>A0ABV9AL38_9ACTN</name>